<organism evidence="2 3">
    <name type="scientific">Breznakia pachnodae</name>
    <dbReference type="NCBI Taxonomy" id="265178"/>
    <lineage>
        <taxon>Bacteria</taxon>
        <taxon>Bacillati</taxon>
        <taxon>Bacillota</taxon>
        <taxon>Erysipelotrichia</taxon>
        <taxon>Erysipelotrichales</taxon>
        <taxon>Erysipelotrichaceae</taxon>
        <taxon>Breznakia</taxon>
    </lineage>
</organism>
<protein>
    <submittedName>
        <fullName evidence="2">Transaldolase</fullName>
        <ecNumber evidence="2">2.2.1.2</ecNumber>
    </submittedName>
</protein>
<evidence type="ECO:0000313" key="3">
    <source>
        <dbReference type="Proteomes" id="UP001230220"/>
    </source>
</evidence>
<dbReference type="GO" id="GO:0004801">
    <property type="term" value="F:transaldolase activity"/>
    <property type="evidence" value="ECO:0007669"/>
    <property type="project" value="UniProtKB-EC"/>
</dbReference>
<evidence type="ECO:0000313" key="2">
    <source>
        <dbReference type="EMBL" id="MDQ0361274.1"/>
    </source>
</evidence>
<evidence type="ECO:0000256" key="1">
    <source>
        <dbReference type="ARBA" id="ARBA00023270"/>
    </source>
</evidence>
<keyword evidence="1" id="KW-0704">Schiff base</keyword>
<dbReference type="Pfam" id="PF00923">
    <property type="entry name" value="TAL_FSA"/>
    <property type="match status" value="1"/>
</dbReference>
<dbReference type="Gene3D" id="3.20.20.70">
    <property type="entry name" value="Aldolase class I"/>
    <property type="match status" value="1"/>
</dbReference>
<keyword evidence="3" id="KW-1185">Reference proteome</keyword>
<gene>
    <name evidence="2" type="ORF">J2S15_002021</name>
</gene>
<proteinExistence type="predicted"/>
<dbReference type="EMBL" id="JAUSUR010000003">
    <property type="protein sequence ID" value="MDQ0361274.1"/>
    <property type="molecule type" value="Genomic_DNA"/>
</dbReference>
<dbReference type="PANTHER" id="PTHR10683">
    <property type="entry name" value="TRANSALDOLASE"/>
    <property type="match status" value="1"/>
</dbReference>
<sequence length="355" mass="40429">MGKIKDITKAFPMTDIWVDSFHVEDHKQAIEFGSVGVTTSPTWVSRMMLNELGEQEEIVKAIADKYPEDDMFEVMWKWTLQMGEARSKVMLPIWRDGKPKKGRFSIQTSILEYRNTERMITMAEEVHALGENMQVKIPATKAGIKAMEEATYKGISVMATICFSVDQAVAVAHAIESGMKRRESEGKSNEMLNPVCAVLLGMQDDWLKDYTESNNIVIDPGAINWAGVAVCKEVARIFKARNYKTRVLTAYYRHHLHYSQFIGGDIIMTIPLKWQKRFDASDIKIEETMSKSVDEDIMKELKKLAPFELAIEEGSLSVDEFDTFPPVVLTIRYFTQCYEDALTAVKDIMLPDPIK</sequence>
<comment type="caution">
    <text evidence="2">The sequence shown here is derived from an EMBL/GenBank/DDBJ whole genome shotgun (WGS) entry which is preliminary data.</text>
</comment>
<keyword evidence="2" id="KW-0808">Transferase</keyword>
<reference evidence="2 3" key="1">
    <citation type="submission" date="2023-07" db="EMBL/GenBank/DDBJ databases">
        <title>Genomic Encyclopedia of Type Strains, Phase IV (KMG-IV): sequencing the most valuable type-strain genomes for metagenomic binning, comparative biology and taxonomic classification.</title>
        <authorList>
            <person name="Goeker M."/>
        </authorList>
    </citation>
    <scope>NUCLEOTIDE SEQUENCE [LARGE SCALE GENOMIC DNA]</scope>
    <source>
        <strain evidence="2 3">DSM 16784</strain>
    </source>
</reference>
<dbReference type="InterPro" id="IPR001585">
    <property type="entry name" value="TAL/FSA"/>
</dbReference>
<dbReference type="InterPro" id="IPR013785">
    <property type="entry name" value="Aldolase_TIM"/>
</dbReference>
<accession>A0ABU0E310</accession>
<dbReference type="SUPFAM" id="SSF51569">
    <property type="entry name" value="Aldolase"/>
    <property type="match status" value="1"/>
</dbReference>
<dbReference type="Proteomes" id="UP001230220">
    <property type="component" value="Unassembled WGS sequence"/>
</dbReference>
<dbReference type="RefSeq" id="WP_307407860.1">
    <property type="nucleotide sequence ID" value="NZ_JAUSUR010000003.1"/>
</dbReference>
<dbReference type="EC" id="2.2.1.2" evidence="2"/>
<name>A0ABU0E310_9FIRM</name>